<keyword evidence="3" id="KW-1185">Reference proteome</keyword>
<dbReference type="OrthoDB" id="7260855at2"/>
<dbReference type="Gene3D" id="3.40.640.10">
    <property type="entry name" value="Type I PLP-dependent aspartate aminotransferase-like (Major domain)"/>
    <property type="match status" value="1"/>
</dbReference>
<name>A0A512DWS3_9PROT</name>
<organism evidence="2 3">
    <name type="scientific">Skermanella aerolata</name>
    <dbReference type="NCBI Taxonomy" id="393310"/>
    <lineage>
        <taxon>Bacteria</taxon>
        <taxon>Pseudomonadati</taxon>
        <taxon>Pseudomonadota</taxon>
        <taxon>Alphaproteobacteria</taxon>
        <taxon>Rhodospirillales</taxon>
        <taxon>Azospirillaceae</taxon>
        <taxon>Skermanella</taxon>
    </lineage>
</organism>
<dbReference type="InterPro" id="IPR015424">
    <property type="entry name" value="PyrdxlP-dep_Trfase"/>
</dbReference>
<sequence>MTHAAPDEVEDAAGGDAEGEFEQEDIALTQPDIGNAEVRVIERILNTASLNDGRLTEAFEEAFAAYVGRRHAIAVTSGTLAMVLALRAYGFGPGTDILCSPYGWHQTVHAVALVGANPVFSDIDYWSHTLNPVKAAERITSATKAIIAGNTNGHPAPWDELRALADERGLVLIEDSTEAIGSTYHGRIVGSFGDCAIFDFSEPGPLLCGEGGMIVTDDDDLASRLRYLRKREPEHLKSVVISHNVPWQCKLSNLNAALGLVQLKRIDEILEKRRAVVGYYEAAMQSFEGIKPPYHAPGVTVVQSHTYAVHLGTRFSVSLRNAVIEDMLTQGVDTASFGVPLHIQQFYAERGGRRGDCPVAEKTADRVIVVPFHHAIDRDEVEFIVQRLKDATINSGAGAAIY</sequence>
<dbReference type="PIRSF" id="PIRSF000390">
    <property type="entry name" value="PLP_StrS"/>
    <property type="match status" value="1"/>
</dbReference>
<evidence type="ECO:0000313" key="2">
    <source>
        <dbReference type="EMBL" id="GEO40921.1"/>
    </source>
</evidence>
<dbReference type="GO" id="GO:0008483">
    <property type="term" value="F:transaminase activity"/>
    <property type="evidence" value="ECO:0007669"/>
    <property type="project" value="UniProtKB-KW"/>
</dbReference>
<dbReference type="SUPFAM" id="SSF53383">
    <property type="entry name" value="PLP-dependent transferases"/>
    <property type="match status" value="1"/>
</dbReference>
<dbReference type="InterPro" id="IPR015421">
    <property type="entry name" value="PyrdxlP-dep_Trfase_major"/>
</dbReference>
<keyword evidence="1" id="KW-0663">Pyridoxal phosphate</keyword>
<dbReference type="Pfam" id="PF01041">
    <property type="entry name" value="DegT_DnrJ_EryC1"/>
    <property type="match status" value="1"/>
</dbReference>
<dbReference type="GO" id="GO:0030170">
    <property type="term" value="F:pyridoxal phosphate binding"/>
    <property type="evidence" value="ECO:0007669"/>
    <property type="project" value="TreeGrafter"/>
</dbReference>
<proteinExistence type="inferred from homology"/>
<protein>
    <submittedName>
        <fullName evidence="2">Aminotransferase DegT</fullName>
    </submittedName>
</protein>
<dbReference type="Proteomes" id="UP000321523">
    <property type="component" value="Unassembled WGS sequence"/>
</dbReference>
<dbReference type="CDD" id="cd00616">
    <property type="entry name" value="AHBA_syn"/>
    <property type="match status" value="1"/>
</dbReference>
<keyword evidence="2" id="KW-0032">Aminotransferase</keyword>
<comment type="caution">
    <text evidence="2">The sequence shown here is derived from an EMBL/GenBank/DDBJ whole genome shotgun (WGS) entry which is preliminary data.</text>
</comment>
<dbReference type="RefSeq" id="WP_044431858.1">
    <property type="nucleotide sequence ID" value="NZ_BJYZ01000024.1"/>
</dbReference>
<comment type="similarity">
    <text evidence="1">Belongs to the DegT/DnrJ/EryC1 family.</text>
</comment>
<dbReference type="PANTHER" id="PTHR30244">
    <property type="entry name" value="TRANSAMINASE"/>
    <property type="match status" value="1"/>
</dbReference>
<accession>A0A512DWS3</accession>
<dbReference type="PANTHER" id="PTHR30244:SF39">
    <property type="entry name" value="BLR3650 PROTEIN"/>
    <property type="match status" value="1"/>
</dbReference>
<dbReference type="Gene3D" id="3.90.1150.10">
    <property type="entry name" value="Aspartate Aminotransferase, domain 1"/>
    <property type="match status" value="1"/>
</dbReference>
<evidence type="ECO:0000313" key="3">
    <source>
        <dbReference type="Proteomes" id="UP000321523"/>
    </source>
</evidence>
<keyword evidence="2" id="KW-0808">Transferase</keyword>
<dbReference type="InterPro" id="IPR000653">
    <property type="entry name" value="DegT/StrS_aminotransferase"/>
</dbReference>
<dbReference type="InterPro" id="IPR015422">
    <property type="entry name" value="PyrdxlP-dep_Trfase_small"/>
</dbReference>
<reference evidence="2 3" key="1">
    <citation type="submission" date="2019-07" db="EMBL/GenBank/DDBJ databases">
        <title>Whole genome shotgun sequence of Skermanella aerolata NBRC 106429.</title>
        <authorList>
            <person name="Hosoyama A."/>
            <person name="Uohara A."/>
            <person name="Ohji S."/>
            <person name="Ichikawa N."/>
        </authorList>
    </citation>
    <scope>NUCLEOTIDE SEQUENCE [LARGE SCALE GENOMIC DNA]</scope>
    <source>
        <strain evidence="2 3">NBRC 106429</strain>
    </source>
</reference>
<evidence type="ECO:0000256" key="1">
    <source>
        <dbReference type="RuleBase" id="RU004508"/>
    </source>
</evidence>
<dbReference type="GO" id="GO:0000271">
    <property type="term" value="P:polysaccharide biosynthetic process"/>
    <property type="evidence" value="ECO:0007669"/>
    <property type="project" value="TreeGrafter"/>
</dbReference>
<dbReference type="EMBL" id="BJYZ01000024">
    <property type="protein sequence ID" value="GEO40921.1"/>
    <property type="molecule type" value="Genomic_DNA"/>
</dbReference>
<gene>
    <name evidence="2" type="ORF">SAE02_50690</name>
</gene>
<dbReference type="AlphaFoldDB" id="A0A512DWS3"/>